<proteinExistence type="predicted"/>
<protein>
    <submittedName>
        <fullName evidence="1">Uncharacterized protein</fullName>
    </submittedName>
</protein>
<reference evidence="1 2" key="1">
    <citation type="submission" date="2022-12" db="EMBL/GenBank/DDBJ databases">
        <title>Chromosome-level genome of Tegillarca granosa.</title>
        <authorList>
            <person name="Kim J."/>
        </authorList>
    </citation>
    <scope>NUCLEOTIDE SEQUENCE [LARGE SCALE GENOMIC DNA]</scope>
    <source>
        <strain evidence="1">Teg-2019</strain>
        <tissue evidence="1">Adductor muscle</tissue>
    </source>
</reference>
<sequence>MISARGSNLNKQYHVVKQLWTLFKIFVKLIVRTWEIQDIEFKFGMEYDLEYFLETFIKFYIQNNKNLKLCGTTGILKVREINYQVIYLTHWYISCKFFILTRAAIEYHKQNMVIVDLPGYNDI</sequence>
<evidence type="ECO:0000313" key="2">
    <source>
        <dbReference type="Proteomes" id="UP001217089"/>
    </source>
</evidence>
<dbReference type="EMBL" id="JARBDR010000214">
    <property type="protein sequence ID" value="KAJ8319230.1"/>
    <property type="molecule type" value="Genomic_DNA"/>
</dbReference>
<name>A0ABQ9FU52_TEGGR</name>
<dbReference type="Proteomes" id="UP001217089">
    <property type="component" value="Unassembled WGS sequence"/>
</dbReference>
<comment type="caution">
    <text evidence="1">The sequence shown here is derived from an EMBL/GenBank/DDBJ whole genome shotgun (WGS) entry which is preliminary data.</text>
</comment>
<organism evidence="1 2">
    <name type="scientific">Tegillarca granosa</name>
    <name type="common">Malaysian cockle</name>
    <name type="synonym">Anadara granosa</name>
    <dbReference type="NCBI Taxonomy" id="220873"/>
    <lineage>
        <taxon>Eukaryota</taxon>
        <taxon>Metazoa</taxon>
        <taxon>Spiralia</taxon>
        <taxon>Lophotrochozoa</taxon>
        <taxon>Mollusca</taxon>
        <taxon>Bivalvia</taxon>
        <taxon>Autobranchia</taxon>
        <taxon>Pteriomorphia</taxon>
        <taxon>Arcoida</taxon>
        <taxon>Arcoidea</taxon>
        <taxon>Arcidae</taxon>
        <taxon>Tegillarca</taxon>
    </lineage>
</organism>
<gene>
    <name evidence="1" type="ORF">KUTeg_004321</name>
</gene>
<accession>A0ABQ9FU52</accession>
<keyword evidence="2" id="KW-1185">Reference proteome</keyword>
<evidence type="ECO:0000313" key="1">
    <source>
        <dbReference type="EMBL" id="KAJ8319230.1"/>
    </source>
</evidence>